<organism evidence="2 3">
    <name type="scientific">Verticiella sediminum</name>
    <dbReference type="NCBI Taxonomy" id="1247510"/>
    <lineage>
        <taxon>Bacteria</taxon>
        <taxon>Pseudomonadati</taxon>
        <taxon>Pseudomonadota</taxon>
        <taxon>Betaproteobacteria</taxon>
        <taxon>Burkholderiales</taxon>
        <taxon>Alcaligenaceae</taxon>
        <taxon>Verticiella</taxon>
    </lineage>
</organism>
<dbReference type="OrthoDB" id="5171643at2"/>
<keyword evidence="3" id="KW-1185">Reference proteome</keyword>
<evidence type="ECO:0000313" key="3">
    <source>
        <dbReference type="Proteomes" id="UP000318405"/>
    </source>
</evidence>
<dbReference type="SUPFAM" id="SSF53850">
    <property type="entry name" value="Periplasmic binding protein-like II"/>
    <property type="match status" value="1"/>
</dbReference>
<protein>
    <submittedName>
        <fullName evidence="2">Tripartite tricarboxylate transporter substrate binding protein</fullName>
    </submittedName>
</protein>
<evidence type="ECO:0000256" key="1">
    <source>
        <dbReference type="ARBA" id="ARBA00006987"/>
    </source>
</evidence>
<evidence type="ECO:0000313" key="2">
    <source>
        <dbReference type="EMBL" id="TSH97627.1"/>
    </source>
</evidence>
<dbReference type="PANTHER" id="PTHR42928:SF5">
    <property type="entry name" value="BLR1237 PROTEIN"/>
    <property type="match status" value="1"/>
</dbReference>
<dbReference type="EMBL" id="VLTJ01000008">
    <property type="protein sequence ID" value="TSH97627.1"/>
    <property type="molecule type" value="Genomic_DNA"/>
</dbReference>
<dbReference type="Pfam" id="PF03401">
    <property type="entry name" value="TctC"/>
    <property type="match status" value="1"/>
</dbReference>
<name>A0A556AXF5_9BURK</name>
<dbReference type="Gene3D" id="3.40.190.10">
    <property type="entry name" value="Periplasmic binding protein-like II"/>
    <property type="match status" value="1"/>
</dbReference>
<sequence>MCEADAEFLWPAAIAASSRTAFLQSAVLWPRVVEMHTPLCWGVQPRTAKAPGNRGTGGDIKNSETLMNILLRRIAFLATLLIATTTHADTYPSKPVRLIAPAPAGGGTDFLARQFAMRWAEQSGQNVLVDNISGANGNIGASQVARAAPDGYTLLASYVGTQAINPSLYKTMPYDPEKDLIPIGNLATYPFVIAVNSNVPVDSMDQLLTYAQAHPKELSFGSAGVGSGGHLVGELFNTKYKLKILHVPYKGSAPMISDLVGGQVQVIFDTLSTAGPFIKAGKIKALAVTTEDRVPGYPDIPTVKELGAPDLIIGGWYGLFAPKGTAESALDVVSSSLKSVLESNDYQKTVTAAGYAPATYVTRDAYKEFIEAETRRWGELVKVSGAKAN</sequence>
<proteinExistence type="inferred from homology"/>
<dbReference type="InterPro" id="IPR042100">
    <property type="entry name" value="Bug_dom1"/>
</dbReference>
<comment type="similarity">
    <text evidence="1">Belongs to the UPF0065 (bug) family.</text>
</comment>
<gene>
    <name evidence="2" type="ORF">FOZ76_05585</name>
</gene>
<dbReference type="InterPro" id="IPR005064">
    <property type="entry name" value="BUG"/>
</dbReference>
<comment type="caution">
    <text evidence="2">The sequence shown here is derived from an EMBL/GenBank/DDBJ whole genome shotgun (WGS) entry which is preliminary data.</text>
</comment>
<dbReference type="CDD" id="cd07012">
    <property type="entry name" value="PBP2_Bug_TTT"/>
    <property type="match status" value="1"/>
</dbReference>
<dbReference type="Gene3D" id="3.40.190.150">
    <property type="entry name" value="Bordetella uptake gene, domain 1"/>
    <property type="match status" value="1"/>
</dbReference>
<dbReference type="AlphaFoldDB" id="A0A556AXF5"/>
<dbReference type="Proteomes" id="UP000318405">
    <property type="component" value="Unassembled WGS sequence"/>
</dbReference>
<reference evidence="2 3" key="1">
    <citation type="submission" date="2019-07" db="EMBL/GenBank/DDBJ databases">
        <title>Qingshengfaniella alkalisoli gen. nov., sp. nov., isolated from saline soil.</title>
        <authorList>
            <person name="Xu L."/>
            <person name="Huang X.-X."/>
            <person name="Sun J.-Q."/>
        </authorList>
    </citation>
    <scope>NUCLEOTIDE SEQUENCE [LARGE SCALE GENOMIC DNA]</scope>
    <source>
        <strain evidence="2 3">DSM 27279</strain>
    </source>
</reference>
<dbReference type="PANTHER" id="PTHR42928">
    <property type="entry name" value="TRICARBOXYLATE-BINDING PROTEIN"/>
    <property type="match status" value="1"/>
</dbReference>
<accession>A0A556AXF5</accession>